<reference evidence="18" key="2">
    <citation type="submission" date="2008-08" db="EMBL/GenBank/DDBJ databases">
        <authorList>
            <consortium name="Diatom Consortium"/>
            <person name="Grigoriev I."/>
            <person name="Grimwood J."/>
            <person name="Kuo A."/>
            <person name="Otillar R.P."/>
            <person name="Salamov A."/>
            <person name="Detter J.C."/>
            <person name="Lindquist E."/>
            <person name="Shapiro H."/>
            <person name="Lucas S."/>
            <person name="Glavina del Rio T."/>
            <person name="Pitluck S."/>
            <person name="Rokhsar D."/>
            <person name="Bowler C."/>
        </authorList>
    </citation>
    <scope>GENOME REANNOTATION</scope>
    <source>
        <strain evidence="18">CCAP 1055/1</strain>
    </source>
</reference>
<keyword evidence="12 15" id="KW-0472">Membrane</keyword>
<dbReference type="PANTHER" id="PTHR42861">
    <property type="entry name" value="CALCIUM-TRANSPORTING ATPASE"/>
    <property type="match status" value="1"/>
</dbReference>
<feature type="non-terminal residue" evidence="17">
    <location>
        <position position="1"/>
    </location>
</feature>
<feature type="transmembrane region" description="Helical" evidence="15">
    <location>
        <begin position="784"/>
        <end position="807"/>
    </location>
</feature>
<evidence type="ECO:0000256" key="4">
    <source>
        <dbReference type="ARBA" id="ARBA00022692"/>
    </source>
</evidence>
<feature type="region of interest" description="Disordered" evidence="14">
    <location>
        <begin position="174"/>
        <end position="197"/>
    </location>
</feature>
<reference evidence="17 18" key="1">
    <citation type="journal article" date="2008" name="Nature">
        <title>The Phaeodactylum genome reveals the evolutionary history of diatom genomes.</title>
        <authorList>
            <person name="Bowler C."/>
            <person name="Allen A.E."/>
            <person name="Badger J.H."/>
            <person name="Grimwood J."/>
            <person name="Jabbari K."/>
            <person name="Kuo A."/>
            <person name="Maheswari U."/>
            <person name="Martens C."/>
            <person name="Maumus F."/>
            <person name="Otillar R.P."/>
            <person name="Rayko E."/>
            <person name="Salamov A."/>
            <person name="Vandepoele K."/>
            <person name="Beszteri B."/>
            <person name="Gruber A."/>
            <person name="Heijde M."/>
            <person name="Katinka M."/>
            <person name="Mock T."/>
            <person name="Valentin K."/>
            <person name="Verret F."/>
            <person name="Berges J.A."/>
            <person name="Brownlee C."/>
            <person name="Cadoret J.P."/>
            <person name="Chiovitti A."/>
            <person name="Choi C.J."/>
            <person name="Coesel S."/>
            <person name="De Martino A."/>
            <person name="Detter J.C."/>
            <person name="Durkin C."/>
            <person name="Falciatore A."/>
            <person name="Fournet J."/>
            <person name="Haruta M."/>
            <person name="Huysman M.J."/>
            <person name="Jenkins B.D."/>
            <person name="Jiroutova K."/>
            <person name="Jorgensen R.E."/>
            <person name="Joubert Y."/>
            <person name="Kaplan A."/>
            <person name="Kroger N."/>
            <person name="Kroth P.G."/>
            <person name="La Roche J."/>
            <person name="Lindquist E."/>
            <person name="Lommer M."/>
            <person name="Martin-Jezequel V."/>
            <person name="Lopez P.J."/>
            <person name="Lucas S."/>
            <person name="Mangogna M."/>
            <person name="McGinnis K."/>
            <person name="Medlin L.K."/>
            <person name="Montsant A."/>
            <person name="Oudot-Le Secq M.P."/>
            <person name="Napoli C."/>
            <person name="Obornik M."/>
            <person name="Parker M.S."/>
            <person name="Petit J.L."/>
            <person name="Porcel B.M."/>
            <person name="Poulsen N."/>
            <person name="Robison M."/>
            <person name="Rychlewski L."/>
            <person name="Rynearson T.A."/>
            <person name="Schmutz J."/>
            <person name="Shapiro H."/>
            <person name="Siaut M."/>
            <person name="Stanley M."/>
            <person name="Sussman M.R."/>
            <person name="Taylor A.R."/>
            <person name="Vardi A."/>
            <person name="von Dassow P."/>
            <person name="Vyverman W."/>
            <person name="Willis A."/>
            <person name="Wyrwicz L.S."/>
            <person name="Rokhsar D.S."/>
            <person name="Weissenbach J."/>
            <person name="Armbrust E.V."/>
            <person name="Green B.R."/>
            <person name="Van de Peer Y."/>
            <person name="Grigoriev I.V."/>
        </authorList>
    </citation>
    <scope>NUCLEOTIDE SEQUENCE [LARGE SCALE GENOMIC DNA]</scope>
    <source>
        <strain evidence="17 18">CCAP 1055/1</strain>
    </source>
</reference>
<dbReference type="Gene3D" id="3.40.1110.10">
    <property type="entry name" value="Calcium-transporting ATPase, cytoplasmic domain N"/>
    <property type="match status" value="1"/>
</dbReference>
<dbReference type="SUPFAM" id="SSF81660">
    <property type="entry name" value="Metal cation-transporting ATPase, ATP-binding domain N"/>
    <property type="match status" value="1"/>
</dbReference>
<dbReference type="GO" id="GO:0006811">
    <property type="term" value="P:monoatomic ion transport"/>
    <property type="evidence" value="ECO:0007669"/>
    <property type="project" value="UniProtKB-KW"/>
</dbReference>
<evidence type="ECO:0000256" key="11">
    <source>
        <dbReference type="ARBA" id="ARBA00023065"/>
    </source>
</evidence>
<dbReference type="InterPro" id="IPR036412">
    <property type="entry name" value="HAD-like_sf"/>
</dbReference>
<feature type="transmembrane region" description="Helical" evidence="15">
    <location>
        <begin position="289"/>
        <end position="313"/>
    </location>
</feature>
<dbReference type="InterPro" id="IPR001757">
    <property type="entry name" value="P_typ_ATPase"/>
</dbReference>
<evidence type="ECO:0000256" key="10">
    <source>
        <dbReference type="ARBA" id="ARBA00022989"/>
    </source>
</evidence>
<dbReference type="Gene3D" id="1.20.1110.10">
    <property type="entry name" value="Calcium-transporting ATPase, transmembrane domain"/>
    <property type="match status" value="1"/>
</dbReference>
<keyword evidence="8" id="KW-0460">Magnesium</keyword>
<dbReference type="SFLD" id="SFLDS00003">
    <property type="entry name" value="Haloacid_Dehalogenase"/>
    <property type="match status" value="1"/>
</dbReference>
<evidence type="ECO:0000259" key="16">
    <source>
        <dbReference type="SMART" id="SM00831"/>
    </source>
</evidence>
<feature type="transmembrane region" description="Helical" evidence="15">
    <location>
        <begin position="251"/>
        <end position="269"/>
    </location>
</feature>
<dbReference type="InterPro" id="IPR044492">
    <property type="entry name" value="P_typ_ATPase_HD_dom"/>
</dbReference>
<dbReference type="FunFam" id="3.40.50.1000:FF:000083">
    <property type="entry name" value="Sodium/potassium-transporting ATPase subunit alpha"/>
    <property type="match status" value="1"/>
</dbReference>
<dbReference type="FunFam" id="3.40.1110.10:FF:000003">
    <property type="entry name" value="Calcium-transporting ATPase"/>
    <property type="match status" value="1"/>
</dbReference>
<comment type="subcellular location">
    <subcellularLocation>
        <location evidence="1">Endomembrane system</location>
        <topology evidence="1">Multi-pass membrane protein</topology>
    </subcellularLocation>
</comment>
<dbReference type="GO" id="GO:0016887">
    <property type="term" value="F:ATP hydrolysis activity"/>
    <property type="evidence" value="ECO:0007669"/>
    <property type="project" value="InterPro"/>
</dbReference>
<dbReference type="NCBIfam" id="TIGR01494">
    <property type="entry name" value="ATPase_P-type"/>
    <property type="match status" value="2"/>
</dbReference>
<dbReference type="Pfam" id="PF00122">
    <property type="entry name" value="E1-E2_ATPase"/>
    <property type="match status" value="1"/>
</dbReference>
<dbReference type="InterPro" id="IPR059000">
    <property type="entry name" value="ATPase_P-type_domA"/>
</dbReference>
<dbReference type="SFLD" id="SFLDG00002">
    <property type="entry name" value="C1.7:_P-type_atpase_like"/>
    <property type="match status" value="1"/>
</dbReference>
<dbReference type="Gene3D" id="3.40.50.1000">
    <property type="entry name" value="HAD superfamily/HAD-like"/>
    <property type="match status" value="1"/>
</dbReference>
<keyword evidence="6" id="KW-0106">Calcium</keyword>
<dbReference type="SUPFAM" id="SSF81665">
    <property type="entry name" value="Calcium ATPase, transmembrane domain M"/>
    <property type="match status" value="1"/>
</dbReference>
<keyword evidence="2" id="KW-0813">Transport</keyword>
<dbReference type="Proteomes" id="UP000000759">
    <property type="component" value="Chromosome 18"/>
</dbReference>
<dbReference type="InterPro" id="IPR006068">
    <property type="entry name" value="ATPase_P-typ_cation-transptr_C"/>
</dbReference>
<feature type="transmembrane region" description="Helical" evidence="15">
    <location>
        <begin position="40"/>
        <end position="59"/>
    </location>
</feature>
<feature type="transmembrane region" description="Helical" evidence="15">
    <location>
        <begin position="996"/>
        <end position="1018"/>
    </location>
</feature>
<dbReference type="GO" id="GO:0012505">
    <property type="term" value="C:endomembrane system"/>
    <property type="evidence" value="ECO:0007669"/>
    <property type="project" value="UniProtKB-SubCell"/>
</dbReference>
<dbReference type="InterPro" id="IPR023214">
    <property type="entry name" value="HAD_sf"/>
</dbReference>
<dbReference type="eggNOG" id="KOG0202">
    <property type="taxonomic scope" value="Eukaryota"/>
</dbReference>
<evidence type="ECO:0000313" key="18">
    <source>
        <dbReference type="Proteomes" id="UP000000759"/>
    </source>
</evidence>
<feature type="domain" description="Cation-transporting P-type ATPase N-terminal" evidence="16">
    <location>
        <begin position="1"/>
        <end position="56"/>
    </location>
</feature>
<dbReference type="FunCoup" id="B7G7U6">
    <property type="interactions" value="97"/>
</dbReference>
<evidence type="ECO:0000256" key="14">
    <source>
        <dbReference type="SAM" id="MobiDB-lite"/>
    </source>
</evidence>
<dbReference type="FunFam" id="1.20.1110.10:FF:000065">
    <property type="entry name" value="Sarcoplasmic/endoplasmic reticulum calcium ATPase 1"/>
    <property type="match status" value="2"/>
</dbReference>
<keyword evidence="4 15" id="KW-0812">Transmembrane</keyword>
<sequence length="1028" mass="111382">EGLSESQASARLVQFGKNSLEQSKSKSTWQLILEQFEDRLVQILLVVALLSGVFSYFEVRQSATAAAELATDEALWKSFVEPLVILAILVVNAAVGVWQSQSASDSLDALQRMQSATATVLRDGVWKSSLEASDLVPGDIIELRVGDKIPADSRLLSLQSSSLQIDEGSLTGESVTVGKLPGDEGRADSPNRPVQDQKGMLYSGTMVTSGSGKAVVVQTGMTTQFGKIQQGVTAAKAEQPKTPLAIKLDEFGETLTIIIGVICLAVWIVSIPKMNDPSFGSVWVGAVYYAKVAVALGVAAIPEGLPAVITLCLSLGTRRMAERNVIVRKLQSVETLGCTSVICTDKTGTLTTNEMTVVSLVLLEHDEVGEVSIRERIVEGFSYSPVGEVEGIQYNKEVKEDPLGSVADVAAVCALCNDAKILGIDSEKAFQRVGEPTEAALCILAEKLGGMSHYLEKGRLDKKGLHFDVPPSVLASANVESWREAHPRLATLEFSRDRKSMSVLSYRSGVKSRKAGNRLLIKGAPNLLIERCTNVKFRDGTIAPMTGALRRSIEDQVSKMAARPLRCLALAIKDQDELDDSLKSFEPDNDRAVSRHPLLSDPTNYRSVESGLTLVGIVGIKDPARPEVAESMKQCTRAGIRVMMITGDAKDTAIAIARDVNIFSPVDDGRPLKAYEGREFFLKAEREQLEILREGNIVFCRAEPADKQKLVKMLQNLDEIPAMTGDGVNDAPALQQAAIGIAMGITGTEVSKNAADMILADDNFSTIVSAVEEGRRIYSNMQAFICFLISCNIGEICAIFFATLAGFPEPLTAMHLLWVNLVTDGPPATALGFNPPAPDLMEQPPRPSDEPIMTRWLLTRYCITGLYVGLATIGIFAQHYLSQGITLAQLATWSQCGEFWTPPTESASCTDLFQGSARMLPQTLALTTLVCMEMLKALSAVSMDDSIFRVGPQENKWLILGVSGPFLLHLMVLYSSDLGIPALGESFGMVPLSIDDWALVISWAAPILLVDEILKAIGRWVNREDRKK</sequence>
<dbReference type="Pfam" id="PF00690">
    <property type="entry name" value="Cation_ATPase_N"/>
    <property type="match status" value="1"/>
</dbReference>
<evidence type="ECO:0000256" key="6">
    <source>
        <dbReference type="ARBA" id="ARBA00022837"/>
    </source>
</evidence>
<dbReference type="AlphaFoldDB" id="B7G7U6"/>
<dbReference type="PaxDb" id="2850-Phatr228"/>
<keyword evidence="3" id="KW-0597">Phosphoprotein</keyword>
<evidence type="ECO:0000256" key="7">
    <source>
        <dbReference type="ARBA" id="ARBA00022840"/>
    </source>
</evidence>
<evidence type="ECO:0000256" key="12">
    <source>
        <dbReference type="ARBA" id="ARBA00023136"/>
    </source>
</evidence>
<dbReference type="Pfam" id="PF13246">
    <property type="entry name" value="Cation_ATPase"/>
    <property type="match status" value="1"/>
</dbReference>
<evidence type="ECO:0000256" key="1">
    <source>
        <dbReference type="ARBA" id="ARBA00004127"/>
    </source>
</evidence>
<name>B7G7U6_PHATC</name>
<accession>B7G7U6</accession>
<evidence type="ECO:0000256" key="9">
    <source>
        <dbReference type="ARBA" id="ARBA00022967"/>
    </source>
</evidence>
<dbReference type="InterPro" id="IPR023299">
    <property type="entry name" value="ATPase_P-typ_cyto_dom_N"/>
</dbReference>
<dbReference type="GO" id="GO:0005524">
    <property type="term" value="F:ATP binding"/>
    <property type="evidence" value="ECO:0007669"/>
    <property type="project" value="UniProtKB-KW"/>
</dbReference>
<dbReference type="SFLD" id="SFLDF00027">
    <property type="entry name" value="p-type_atpase"/>
    <property type="match status" value="1"/>
</dbReference>
<dbReference type="Gene3D" id="2.70.150.10">
    <property type="entry name" value="Calcium-transporting ATPase, cytoplasmic transduction domain A"/>
    <property type="match status" value="1"/>
</dbReference>
<evidence type="ECO:0000256" key="13">
    <source>
        <dbReference type="ARBA" id="ARBA00038148"/>
    </source>
</evidence>
<organism evidence="17 18">
    <name type="scientific">Phaeodactylum tricornutum (strain CCAP 1055/1)</name>
    <dbReference type="NCBI Taxonomy" id="556484"/>
    <lineage>
        <taxon>Eukaryota</taxon>
        <taxon>Sar</taxon>
        <taxon>Stramenopiles</taxon>
        <taxon>Ochrophyta</taxon>
        <taxon>Bacillariophyta</taxon>
        <taxon>Bacillariophyceae</taxon>
        <taxon>Bacillariophycidae</taxon>
        <taxon>Naviculales</taxon>
        <taxon>Phaeodactylaceae</taxon>
        <taxon>Phaeodactylum</taxon>
    </lineage>
</organism>
<keyword evidence="11" id="KW-0406">Ion transport</keyword>
<evidence type="ECO:0000256" key="5">
    <source>
        <dbReference type="ARBA" id="ARBA00022741"/>
    </source>
</evidence>
<dbReference type="PROSITE" id="PS00154">
    <property type="entry name" value="ATPASE_E1_E2"/>
    <property type="match status" value="1"/>
</dbReference>
<dbReference type="GO" id="GO:0016020">
    <property type="term" value="C:membrane"/>
    <property type="evidence" value="ECO:0007669"/>
    <property type="project" value="InterPro"/>
</dbReference>
<dbReference type="OrthoDB" id="3352408at2759"/>
<evidence type="ECO:0000313" key="17">
    <source>
        <dbReference type="EMBL" id="EEC45427.1"/>
    </source>
</evidence>
<dbReference type="InParanoid" id="B7G7U6"/>
<dbReference type="FunFam" id="2.70.150.10:FF:000160">
    <property type="entry name" value="Sarcoplasmic/endoplasmic reticulum calcium ATPase 1"/>
    <property type="match status" value="1"/>
</dbReference>
<evidence type="ECO:0000256" key="8">
    <source>
        <dbReference type="ARBA" id="ARBA00022842"/>
    </source>
</evidence>
<feature type="transmembrane region" description="Helical" evidence="15">
    <location>
        <begin position="858"/>
        <end position="877"/>
    </location>
</feature>
<keyword evidence="10 15" id="KW-1133">Transmembrane helix</keyword>
<dbReference type="PRINTS" id="PR00119">
    <property type="entry name" value="CATATPASE"/>
</dbReference>
<gene>
    <name evidence="17" type="ORF">PHATRDRAFT_228</name>
</gene>
<proteinExistence type="inferred from homology"/>
<dbReference type="Pfam" id="PF00689">
    <property type="entry name" value="Cation_ATPase_C"/>
    <property type="match status" value="1"/>
</dbReference>
<dbReference type="RefSeq" id="XP_002183209.1">
    <property type="nucleotide sequence ID" value="XM_002183173.1"/>
</dbReference>
<dbReference type="InterPro" id="IPR004014">
    <property type="entry name" value="ATPase_P-typ_cation-transptr_N"/>
</dbReference>
<feature type="non-terminal residue" evidence="17">
    <location>
        <position position="1028"/>
    </location>
</feature>
<protein>
    <submittedName>
        <fullName evidence="17">Probable serca-type calcium ATPase</fullName>
    </submittedName>
</protein>
<dbReference type="SMART" id="SM00831">
    <property type="entry name" value="Cation_ATPase_N"/>
    <property type="match status" value="1"/>
</dbReference>
<dbReference type="SUPFAM" id="SSF56784">
    <property type="entry name" value="HAD-like"/>
    <property type="match status" value="1"/>
</dbReference>
<dbReference type="EMBL" id="CM000620">
    <property type="protein sequence ID" value="EEC45427.1"/>
    <property type="molecule type" value="Genomic_DNA"/>
</dbReference>
<keyword evidence="9" id="KW-1278">Translocase</keyword>
<keyword evidence="5" id="KW-0547">Nucleotide-binding</keyword>
<dbReference type="InterPro" id="IPR023298">
    <property type="entry name" value="ATPase_P-typ_TM_dom_sf"/>
</dbReference>
<dbReference type="InterPro" id="IPR018303">
    <property type="entry name" value="ATPase_P-typ_P_site"/>
</dbReference>
<evidence type="ECO:0000256" key="2">
    <source>
        <dbReference type="ARBA" id="ARBA00022448"/>
    </source>
</evidence>
<dbReference type="KEGG" id="pti:PHATRDRAFT_228"/>
<dbReference type="SUPFAM" id="SSF81653">
    <property type="entry name" value="Calcium ATPase, transduction domain A"/>
    <property type="match status" value="1"/>
</dbReference>
<dbReference type="PRINTS" id="PR00121">
    <property type="entry name" value="NAKATPASE"/>
</dbReference>
<evidence type="ECO:0000256" key="15">
    <source>
        <dbReference type="SAM" id="Phobius"/>
    </source>
</evidence>
<dbReference type="GeneID" id="7194815"/>
<evidence type="ECO:0000256" key="3">
    <source>
        <dbReference type="ARBA" id="ARBA00022553"/>
    </source>
</evidence>
<dbReference type="InterPro" id="IPR008250">
    <property type="entry name" value="ATPase_P-typ_transduc_dom_A_sf"/>
</dbReference>
<dbReference type="STRING" id="556484.B7G7U6"/>
<feature type="transmembrane region" description="Helical" evidence="15">
    <location>
        <begin position="957"/>
        <end position="976"/>
    </location>
</feature>
<keyword evidence="18" id="KW-1185">Reference proteome</keyword>
<comment type="similarity">
    <text evidence="13">Belongs to the cation transport ATPase (P-type) (TC 3.A.3) family.</text>
</comment>
<keyword evidence="7" id="KW-0067">ATP-binding</keyword>